<dbReference type="WBParaSite" id="RSKR_0000528600.1">
    <property type="protein sequence ID" value="RSKR_0000528600.1"/>
    <property type="gene ID" value="RSKR_0000528600"/>
</dbReference>
<organism evidence="1 2">
    <name type="scientific">Rhabditophanes sp. KR3021</name>
    <dbReference type="NCBI Taxonomy" id="114890"/>
    <lineage>
        <taxon>Eukaryota</taxon>
        <taxon>Metazoa</taxon>
        <taxon>Ecdysozoa</taxon>
        <taxon>Nematoda</taxon>
        <taxon>Chromadorea</taxon>
        <taxon>Rhabditida</taxon>
        <taxon>Tylenchina</taxon>
        <taxon>Panagrolaimomorpha</taxon>
        <taxon>Strongyloidoidea</taxon>
        <taxon>Alloionematidae</taxon>
        <taxon>Rhabditophanes</taxon>
    </lineage>
</organism>
<accession>A0AC35TW26</accession>
<evidence type="ECO:0000313" key="1">
    <source>
        <dbReference type="Proteomes" id="UP000095286"/>
    </source>
</evidence>
<reference evidence="2" key="1">
    <citation type="submission" date="2016-11" db="UniProtKB">
        <authorList>
            <consortium name="WormBaseParasite"/>
        </authorList>
    </citation>
    <scope>IDENTIFICATION</scope>
    <source>
        <strain evidence="2">KR3021</strain>
    </source>
</reference>
<dbReference type="Proteomes" id="UP000095286">
    <property type="component" value="Unplaced"/>
</dbReference>
<name>A0AC35TW26_9BILA</name>
<evidence type="ECO:0000313" key="2">
    <source>
        <dbReference type="WBParaSite" id="RSKR_0000528600.1"/>
    </source>
</evidence>
<protein>
    <submittedName>
        <fullName evidence="2">EGF-like domain-containing protein</fullName>
    </submittedName>
</protein>
<proteinExistence type="predicted"/>
<sequence length="115" mass="12451">MVKEAGDKVGDQFTQVNKTIVEEINKDDSSPCTSATCYNNGFCVGSLKQPFCICQIGFAGEKCNEKLCDPAIQCQGHGVCFGTTTKFTCICGLGYAGDNCERKTSDEKEVNKINE</sequence>